<comment type="caution">
    <text evidence="1">The sequence shown here is derived from an EMBL/GenBank/DDBJ whole genome shotgun (WGS) entry which is preliminary data.</text>
</comment>
<organism evidence="1 2">
    <name type="scientific">Holdemanella biformis</name>
    <dbReference type="NCBI Taxonomy" id="1735"/>
    <lineage>
        <taxon>Bacteria</taxon>
        <taxon>Bacillati</taxon>
        <taxon>Bacillota</taxon>
        <taxon>Erysipelotrichia</taxon>
        <taxon>Erysipelotrichales</taxon>
        <taxon>Erysipelotrichaceae</taxon>
        <taxon>Holdemanella</taxon>
    </lineage>
</organism>
<proteinExistence type="predicted"/>
<evidence type="ECO:0000313" key="2">
    <source>
        <dbReference type="Proteomes" id="UP000265489"/>
    </source>
</evidence>
<accession>A0A395WA96</accession>
<evidence type="ECO:0000313" key="1">
    <source>
        <dbReference type="EMBL" id="RGU93312.1"/>
    </source>
</evidence>
<gene>
    <name evidence="1" type="ORF">DWW32_03020</name>
</gene>
<reference evidence="1 2" key="1">
    <citation type="submission" date="2018-08" db="EMBL/GenBank/DDBJ databases">
        <title>A genome reference for cultivated species of the human gut microbiota.</title>
        <authorList>
            <person name="Zou Y."/>
            <person name="Xue W."/>
            <person name="Luo G."/>
        </authorList>
    </citation>
    <scope>NUCLEOTIDE SEQUENCE [LARGE SCALE GENOMIC DNA]</scope>
    <source>
        <strain evidence="1 2">AF15-20</strain>
    </source>
</reference>
<dbReference type="AlphaFoldDB" id="A0A395WA96"/>
<protein>
    <submittedName>
        <fullName evidence="1">Uncharacterized protein</fullName>
    </submittedName>
</protein>
<sequence>MRCLFFYPILKGSELMKTKNQESKGRSLLFKTIKHSFSQ</sequence>
<dbReference type="EMBL" id="QRYQ01000003">
    <property type="protein sequence ID" value="RGU93312.1"/>
    <property type="molecule type" value="Genomic_DNA"/>
</dbReference>
<name>A0A395WA96_9FIRM</name>
<dbReference type="Proteomes" id="UP000265489">
    <property type="component" value="Unassembled WGS sequence"/>
</dbReference>